<protein>
    <submittedName>
        <fullName evidence="3">CorA family Mg2+ transporter protein</fullName>
    </submittedName>
</protein>
<accession>A0A1I8AUW9</accession>
<feature type="compositionally biased region" description="Polar residues" evidence="1">
    <location>
        <begin position="215"/>
        <end position="224"/>
    </location>
</feature>
<name>A0A1I8AUW9_9BILA</name>
<keyword evidence="2" id="KW-1185">Reference proteome</keyword>
<feature type="compositionally biased region" description="Basic and acidic residues" evidence="1">
    <location>
        <begin position="264"/>
        <end position="274"/>
    </location>
</feature>
<feature type="region of interest" description="Disordered" evidence="1">
    <location>
        <begin position="239"/>
        <end position="276"/>
    </location>
</feature>
<feature type="compositionally biased region" description="Low complexity" evidence="1">
    <location>
        <begin position="157"/>
        <end position="175"/>
    </location>
</feature>
<proteinExistence type="predicted"/>
<feature type="compositionally biased region" description="Basic and acidic residues" evidence="1">
    <location>
        <begin position="200"/>
        <end position="214"/>
    </location>
</feature>
<sequence>MKHDTLENRIQSYEERDVNLGAPGGTWRLPGLWRRRRWGTLRSRRSLETRNLENISVVVRSPDASDTAVVGDEKGPRSIASRRQTPLRISPTGDDDEFRRESRRPESERPLDEWLSDAGAGDKRRDARQEAAPSSPFVLRVARSSRRRRPRRHQIDSATAAAASSCHDASAFAFSRSPGNSSSVPGRTESASARGSSGRGGEDNGESQRSHTENRSSALSVSARTNDVGSLAKVAGALIKPRPRVSSRGSSRASRSSPQGTVPREGEAPTKGEGGKQVWCAWDRRSKRIWRGFELSAEETAQRLDLSPSMLLERLLSEDVTVQWSNLVLAPHWIGIPVPPLLVKTEALRIREPFWKEQAHGILVGRCCVQNHMLGGRRRPLVLGRHKVVRVCSFMNPLG</sequence>
<dbReference type="AlphaFoldDB" id="A0A1I8AUW9"/>
<reference evidence="3" key="1">
    <citation type="submission" date="2016-11" db="UniProtKB">
        <authorList>
            <consortium name="WormBaseParasite"/>
        </authorList>
    </citation>
    <scope>IDENTIFICATION</scope>
</reference>
<evidence type="ECO:0000256" key="1">
    <source>
        <dbReference type="SAM" id="MobiDB-lite"/>
    </source>
</evidence>
<feature type="compositionally biased region" description="Basic and acidic residues" evidence="1">
    <location>
        <begin position="97"/>
        <end position="112"/>
    </location>
</feature>
<feature type="compositionally biased region" description="Basic and acidic residues" evidence="1">
    <location>
        <begin position="120"/>
        <end position="129"/>
    </location>
</feature>
<evidence type="ECO:0000313" key="3">
    <source>
        <dbReference type="WBParaSite" id="L893_g9753.t1"/>
    </source>
</evidence>
<feature type="compositionally biased region" description="Low complexity" evidence="1">
    <location>
        <begin position="244"/>
        <end position="258"/>
    </location>
</feature>
<feature type="region of interest" description="Disordered" evidence="1">
    <location>
        <begin position="63"/>
        <end position="224"/>
    </location>
</feature>
<dbReference type="WBParaSite" id="L893_g9753.t1">
    <property type="protein sequence ID" value="L893_g9753.t1"/>
    <property type="gene ID" value="L893_g9753"/>
</dbReference>
<feature type="compositionally biased region" description="Basic residues" evidence="1">
    <location>
        <begin position="143"/>
        <end position="152"/>
    </location>
</feature>
<dbReference type="Proteomes" id="UP000095287">
    <property type="component" value="Unplaced"/>
</dbReference>
<evidence type="ECO:0000313" key="2">
    <source>
        <dbReference type="Proteomes" id="UP000095287"/>
    </source>
</evidence>
<organism evidence="2 3">
    <name type="scientific">Steinernema glaseri</name>
    <dbReference type="NCBI Taxonomy" id="37863"/>
    <lineage>
        <taxon>Eukaryota</taxon>
        <taxon>Metazoa</taxon>
        <taxon>Ecdysozoa</taxon>
        <taxon>Nematoda</taxon>
        <taxon>Chromadorea</taxon>
        <taxon>Rhabditida</taxon>
        <taxon>Tylenchina</taxon>
        <taxon>Panagrolaimomorpha</taxon>
        <taxon>Strongyloidoidea</taxon>
        <taxon>Steinernematidae</taxon>
        <taxon>Steinernema</taxon>
    </lineage>
</organism>